<dbReference type="GO" id="GO:0008168">
    <property type="term" value="F:methyltransferase activity"/>
    <property type="evidence" value="ECO:0007669"/>
    <property type="project" value="UniProtKB-KW"/>
</dbReference>
<dbReference type="InterPro" id="IPR013216">
    <property type="entry name" value="Methyltransf_11"/>
</dbReference>
<dbReference type="InterPro" id="IPR029063">
    <property type="entry name" value="SAM-dependent_MTases_sf"/>
</dbReference>
<sequence>MDMSASDGKPSVVGVFDRSAANYEQVGVEFFAPMGRALVERAAIAEGARVLDVGCGRGHVLFPAAEAAGPSGSVVGTDLAEGMVALTASAAAHLPWVTVAVGDAGAPDFPDGSFDTVLAGLVIFFLPAPEEALAAYHRLLRPGGLLALSTFGAQDPLFGTVVKTLSAFAPAGEGERPVDRFGDPASITALLAGWADVEITEHLVETRFPGRPVFWDWLWTHGLRALMEEIPESRLEEARAAVHAELPEAPFSLRTTLRVTTARKVSG</sequence>
<proteinExistence type="predicted"/>
<dbReference type="Proteomes" id="UP001500665">
    <property type="component" value="Unassembled WGS sequence"/>
</dbReference>
<evidence type="ECO:0000313" key="2">
    <source>
        <dbReference type="EMBL" id="GAA0953333.1"/>
    </source>
</evidence>
<dbReference type="CDD" id="cd02440">
    <property type="entry name" value="AdoMet_MTases"/>
    <property type="match status" value="1"/>
</dbReference>
<keyword evidence="2" id="KW-0808">Transferase</keyword>
<dbReference type="Gene3D" id="3.40.50.150">
    <property type="entry name" value="Vaccinia Virus protein VP39"/>
    <property type="match status" value="1"/>
</dbReference>
<dbReference type="PANTHER" id="PTHR43591">
    <property type="entry name" value="METHYLTRANSFERASE"/>
    <property type="match status" value="1"/>
</dbReference>
<comment type="caution">
    <text evidence="2">The sequence shown here is derived from an EMBL/GenBank/DDBJ whole genome shotgun (WGS) entry which is preliminary data.</text>
</comment>
<keyword evidence="2" id="KW-0489">Methyltransferase</keyword>
<dbReference type="EMBL" id="BAAAHH010000013">
    <property type="protein sequence ID" value="GAA0953333.1"/>
    <property type="molecule type" value="Genomic_DNA"/>
</dbReference>
<evidence type="ECO:0000313" key="3">
    <source>
        <dbReference type="Proteomes" id="UP001500665"/>
    </source>
</evidence>
<feature type="domain" description="Methyltransferase type 11" evidence="1">
    <location>
        <begin position="51"/>
        <end position="147"/>
    </location>
</feature>
<dbReference type="SUPFAM" id="SSF53335">
    <property type="entry name" value="S-adenosyl-L-methionine-dependent methyltransferases"/>
    <property type="match status" value="1"/>
</dbReference>
<gene>
    <name evidence="2" type="ORF">GCM10009550_35150</name>
</gene>
<reference evidence="3" key="1">
    <citation type="journal article" date="2019" name="Int. J. Syst. Evol. Microbiol.">
        <title>The Global Catalogue of Microorganisms (GCM) 10K type strain sequencing project: providing services to taxonomists for standard genome sequencing and annotation.</title>
        <authorList>
            <consortium name="The Broad Institute Genomics Platform"/>
            <consortium name="The Broad Institute Genome Sequencing Center for Infectious Disease"/>
            <person name="Wu L."/>
            <person name="Ma J."/>
        </authorList>
    </citation>
    <scope>NUCLEOTIDE SEQUENCE [LARGE SCALE GENOMIC DNA]</scope>
    <source>
        <strain evidence="3">JCM 10696</strain>
    </source>
</reference>
<evidence type="ECO:0000259" key="1">
    <source>
        <dbReference type="Pfam" id="PF08241"/>
    </source>
</evidence>
<dbReference type="PANTHER" id="PTHR43591:SF99">
    <property type="entry name" value="OS06G0646000 PROTEIN"/>
    <property type="match status" value="1"/>
</dbReference>
<protein>
    <submittedName>
        <fullName evidence="2">Class I SAM-dependent methyltransferase</fullName>
    </submittedName>
</protein>
<dbReference type="GO" id="GO:0032259">
    <property type="term" value="P:methylation"/>
    <property type="evidence" value="ECO:0007669"/>
    <property type="project" value="UniProtKB-KW"/>
</dbReference>
<name>A0ABP4BQG7_9ACTN</name>
<organism evidence="2 3">
    <name type="scientific">Actinocorallia libanotica</name>
    <dbReference type="NCBI Taxonomy" id="46162"/>
    <lineage>
        <taxon>Bacteria</taxon>
        <taxon>Bacillati</taxon>
        <taxon>Actinomycetota</taxon>
        <taxon>Actinomycetes</taxon>
        <taxon>Streptosporangiales</taxon>
        <taxon>Thermomonosporaceae</taxon>
        <taxon>Actinocorallia</taxon>
    </lineage>
</organism>
<keyword evidence="3" id="KW-1185">Reference proteome</keyword>
<accession>A0ABP4BQG7</accession>
<dbReference type="Pfam" id="PF08241">
    <property type="entry name" value="Methyltransf_11"/>
    <property type="match status" value="1"/>
</dbReference>